<dbReference type="GO" id="GO:0046872">
    <property type="term" value="F:metal ion binding"/>
    <property type="evidence" value="ECO:0007669"/>
    <property type="project" value="UniProtKB-KW"/>
</dbReference>
<organism evidence="13">
    <name type="scientific">candidate division WOR-3 bacterium</name>
    <dbReference type="NCBI Taxonomy" id="2052148"/>
    <lineage>
        <taxon>Bacteria</taxon>
        <taxon>Bacteria division WOR-3</taxon>
    </lineage>
</organism>
<dbReference type="EMBL" id="DTGZ01000016">
    <property type="protein sequence ID" value="HGV96854.1"/>
    <property type="molecule type" value="Genomic_DNA"/>
</dbReference>
<evidence type="ECO:0000256" key="6">
    <source>
        <dbReference type="ARBA" id="ARBA00022840"/>
    </source>
</evidence>
<dbReference type="NCBIfam" id="TIGR01499">
    <property type="entry name" value="folC"/>
    <property type="match status" value="1"/>
</dbReference>
<dbReference type="InterPro" id="IPR013221">
    <property type="entry name" value="Mur_ligase_cen"/>
</dbReference>
<dbReference type="GO" id="GO:0008841">
    <property type="term" value="F:dihydrofolate synthase activity"/>
    <property type="evidence" value="ECO:0007669"/>
    <property type="project" value="TreeGrafter"/>
</dbReference>
<sequence>MNPEKFLNSLVNYERTPGYKYDLEAYKEFLENLGSPQKNLKNVILIAGTKGKGSTATILSSCLIATGYNVGLFTSPHLKRINERIKVNGQEISNKEMAEFIEAIKPHINFKTKIGARTFFEVLTTIAFFYFALKKVDFAILEVGLGGRLDATNVFHFHIPVITRIGYDHMNLLGNSLTQITYEKAGIIPDNRHKMPDNQKFPLNSPFIKGERRGLVITIHQRPSVELVLKKVARERNHQIIFADELHKIKIKKMALSRTELDIKGKLGNFEASLSLPGRHQIENLQIVLAVLNLLRERGFNFELSKIKKGIAVAKLPGRFEIVSKKPLIIYDVAHNEDSFRALNRNLKLIRNPDSPPLLKEGLEKLYLIFGCSKDKDINYAIKNIFPKAKEILLVRANNPRAMEPIEIYKRAKRYQKNLVIAGSVKRALEYLKLRLDKDSSIIVFGSFYLYSELIPALSTI</sequence>
<dbReference type="InterPro" id="IPR004101">
    <property type="entry name" value="Mur_ligase_C"/>
</dbReference>
<dbReference type="PIRSF" id="PIRSF001563">
    <property type="entry name" value="Folylpolyglu_synth"/>
    <property type="match status" value="1"/>
</dbReference>
<feature type="domain" description="Mur ligase C-terminal" evidence="11">
    <location>
        <begin position="318"/>
        <end position="448"/>
    </location>
</feature>
<dbReference type="InterPro" id="IPR036565">
    <property type="entry name" value="Mur-like_cat_sf"/>
</dbReference>
<keyword evidence="3 10" id="KW-0436">Ligase</keyword>
<evidence type="ECO:0000259" key="12">
    <source>
        <dbReference type="Pfam" id="PF08245"/>
    </source>
</evidence>
<keyword evidence="5 10" id="KW-0547">Nucleotide-binding</keyword>
<dbReference type="GO" id="GO:0005737">
    <property type="term" value="C:cytoplasm"/>
    <property type="evidence" value="ECO:0007669"/>
    <property type="project" value="TreeGrafter"/>
</dbReference>
<accession>A0A7C4X9T4</accession>
<evidence type="ECO:0000256" key="3">
    <source>
        <dbReference type="ARBA" id="ARBA00022598"/>
    </source>
</evidence>
<keyword evidence="7" id="KW-0460">Magnesium</keyword>
<reference evidence="13" key="1">
    <citation type="journal article" date="2020" name="mSystems">
        <title>Genome- and Community-Level Interaction Insights into Carbon Utilization and Element Cycling Functions of Hydrothermarchaeota in Hydrothermal Sediment.</title>
        <authorList>
            <person name="Zhou Z."/>
            <person name="Liu Y."/>
            <person name="Xu W."/>
            <person name="Pan J."/>
            <person name="Luo Z.H."/>
            <person name="Li M."/>
        </authorList>
    </citation>
    <scope>NUCLEOTIDE SEQUENCE [LARGE SCALE GENOMIC DNA]</scope>
    <source>
        <strain evidence="13">SpSt-774</strain>
    </source>
</reference>
<dbReference type="SUPFAM" id="SSF53244">
    <property type="entry name" value="MurD-like peptide ligases, peptide-binding domain"/>
    <property type="match status" value="1"/>
</dbReference>
<dbReference type="AlphaFoldDB" id="A0A7C4X9T4"/>
<dbReference type="Gene3D" id="3.90.190.20">
    <property type="entry name" value="Mur ligase, C-terminal domain"/>
    <property type="match status" value="1"/>
</dbReference>
<comment type="similarity">
    <text evidence="1 10">Belongs to the folylpolyglutamate synthase family.</text>
</comment>
<proteinExistence type="inferred from homology"/>
<dbReference type="InterPro" id="IPR001645">
    <property type="entry name" value="Folylpolyglutamate_synth"/>
</dbReference>
<comment type="catalytic activity">
    <reaction evidence="9">
        <text>(6S)-5,6,7,8-tetrahydrofolyl-(gamma-L-Glu)(n) + L-glutamate + ATP = (6S)-5,6,7,8-tetrahydrofolyl-(gamma-L-Glu)(n+1) + ADP + phosphate + H(+)</text>
        <dbReference type="Rhea" id="RHEA:10580"/>
        <dbReference type="Rhea" id="RHEA-COMP:14738"/>
        <dbReference type="Rhea" id="RHEA-COMP:14740"/>
        <dbReference type="ChEBI" id="CHEBI:15378"/>
        <dbReference type="ChEBI" id="CHEBI:29985"/>
        <dbReference type="ChEBI" id="CHEBI:30616"/>
        <dbReference type="ChEBI" id="CHEBI:43474"/>
        <dbReference type="ChEBI" id="CHEBI:141005"/>
        <dbReference type="ChEBI" id="CHEBI:456216"/>
        <dbReference type="EC" id="6.3.2.17"/>
    </reaction>
</comment>
<dbReference type="PANTHER" id="PTHR11136:SF0">
    <property type="entry name" value="DIHYDROFOLATE SYNTHETASE-RELATED"/>
    <property type="match status" value="1"/>
</dbReference>
<keyword evidence="4" id="KW-0479">Metal-binding</keyword>
<evidence type="ECO:0000256" key="5">
    <source>
        <dbReference type="ARBA" id="ARBA00022741"/>
    </source>
</evidence>
<protein>
    <recommendedName>
        <fullName evidence="2">tetrahydrofolate synthase</fullName>
        <ecNumber evidence="2">6.3.2.17</ecNumber>
    </recommendedName>
    <alternativeName>
        <fullName evidence="8">Tetrahydrofolylpolyglutamate synthase</fullName>
    </alternativeName>
</protein>
<evidence type="ECO:0000256" key="1">
    <source>
        <dbReference type="ARBA" id="ARBA00008276"/>
    </source>
</evidence>
<dbReference type="EC" id="6.3.2.17" evidence="2"/>
<evidence type="ECO:0000256" key="7">
    <source>
        <dbReference type="ARBA" id="ARBA00022842"/>
    </source>
</evidence>
<gene>
    <name evidence="13" type="ORF">ENV60_00955</name>
</gene>
<evidence type="ECO:0000256" key="2">
    <source>
        <dbReference type="ARBA" id="ARBA00013025"/>
    </source>
</evidence>
<comment type="caution">
    <text evidence="13">The sequence shown here is derived from an EMBL/GenBank/DDBJ whole genome shotgun (WGS) entry which is preliminary data.</text>
</comment>
<dbReference type="Pfam" id="PF02875">
    <property type="entry name" value="Mur_ligase_C"/>
    <property type="match status" value="1"/>
</dbReference>
<feature type="domain" description="Mur ligase central" evidence="12">
    <location>
        <begin position="46"/>
        <end position="291"/>
    </location>
</feature>
<evidence type="ECO:0000256" key="10">
    <source>
        <dbReference type="PIRNR" id="PIRNR001563"/>
    </source>
</evidence>
<evidence type="ECO:0000259" key="11">
    <source>
        <dbReference type="Pfam" id="PF02875"/>
    </source>
</evidence>
<dbReference type="InterPro" id="IPR036615">
    <property type="entry name" value="Mur_ligase_C_dom_sf"/>
</dbReference>
<dbReference type="GO" id="GO:0005524">
    <property type="term" value="F:ATP binding"/>
    <property type="evidence" value="ECO:0007669"/>
    <property type="project" value="UniProtKB-KW"/>
</dbReference>
<name>A0A7C4X9T4_UNCW3</name>
<evidence type="ECO:0000256" key="9">
    <source>
        <dbReference type="ARBA" id="ARBA00047493"/>
    </source>
</evidence>
<dbReference type="SUPFAM" id="SSF53623">
    <property type="entry name" value="MurD-like peptide ligases, catalytic domain"/>
    <property type="match status" value="1"/>
</dbReference>
<dbReference type="PANTHER" id="PTHR11136">
    <property type="entry name" value="FOLYLPOLYGLUTAMATE SYNTHASE-RELATED"/>
    <property type="match status" value="1"/>
</dbReference>
<evidence type="ECO:0000313" key="13">
    <source>
        <dbReference type="EMBL" id="HGV96854.1"/>
    </source>
</evidence>
<evidence type="ECO:0000256" key="8">
    <source>
        <dbReference type="ARBA" id="ARBA00030592"/>
    </source>
</evidence>
<dbReference type="Gene3D" id="3.40.1190.10">
    <property type="entry name" value="Mur-like, catalytic domain"/>
    <property type="match status" value="1"/>
</dbReference>
<dbReference type="GO" id="GO:0004326">
    <property type="term" value="F:tetrahydrofolylpolyglutamate synthase activity"/>
    <property type="evidence" value="ECO:0007669"/>
    <property type="project" value="UniProtKB-EC"/>
</dbReference>
<keyword evidence="6 10" id="KW-0067">ATP-binding</keyword>
<evidence type="ECO:0000256" key="4">
    <source>
        <dbReference type="ARBA" id="ARBA00022723"/>
    </source>
</evidence>
<dbReference type="Pfam" id="PF08245">
    <property type="entry name" value="Mur_ligase_M"/>
    <property type="match status" value="1"/>
</dbReference>